<gene>
    <name evidence="8" type="ORF">UT16_C0013G0005</name>
</gene>
<dbReference type="PROSITE" id="PS51352">
    <property type="entry name" value="THIOREDOXIN_2"/>
    <property type="match status" value="1"/>
</dbReference>
<dbReference type="EMBL" id="LBVT01000013">
    <property type="protein sequence ID" value="KKQ91507.1"/>
    <property type="molecule type" value="Genomic_DNA"/>
</dbReference>
<evidence type="ECO:0000256" key="4">
    <source>
        <dbReference type="ARBA" id="ARBA00023157"/>
    </source>
</evidence>
<keyword evidence="3" id="KW-0560">Oxidoreductase</keyword>
<evidence type="ECO:0000256" key="1">
    <source>
        <dbReference type="ARBA" id="ARBA00005791"/>
    </source>
</evidence>
<dbReference type="GO" id="GO:0016491">
    <property type="term" value="F:oxidoreductase activity"/>
    <property type="evidence" value="ECO:0007669"/>
    <property type="project" value="UniProtKB-KW"/>
</dbReference>
<evidence type="ECO:0000256" key="3">
    <source>
        <dbReference type="ARBA" id="ARBA00023002"/>
    </source>
</evidence>
<evidence type="ECO:0000259" key="7">
    <source>
        <dbReference type="PROSITE" id="PS51352"/>
    </source>
</evidence>
<evidence type="ECO:0000256" key="6">
    <source>
        <dbReference type="SAM" id="Phobius"/>
    </source>
</evidence>
<dbReference type="AlphaFoldDB" id="A0A0G0LKF4"/>
<name>A0A0G0LKF4_9BACT</name>
<keyword evidence="6" id="KW-0472">Membrane</keyword>
<keyword evidence="4" id="KW-1015">Disulfide bond</keyword>
<sequence length="237" mass="26076">MFSENIKSKLNQFAVPLAIIIAGILISAAVIYSNGGFSSQKAAPGGEEKQVAVDIKKIDIKNEPYLGAKDAPVALAYWFDFQCPFCQRFDLNTLSALNEQYIKTGKLKVVFKDFQFLGPDSISAGLAAHAVWETSPENYFKWHQVMFEKQDAENGGWGTKKDIIALTKTIPGIDAENVSRLMEEKKTEYQQEMEADKAEAEKFGINGTPGFVIGKQLIVGAQPIGTFAQAIDGELEK</sequence>
<keyword evidence="6" id="KW-1133">Transmembrane helix</keyword>
<proteinExistence type="inferred from homology"/>
<protein>
    <submittedName>
        <fullName evidence="8">DSBA oxidoreductase</fullName>
    </submittedName>
</protein>
<dbReference type="Pfam" id="PF13462">
    <property type="entry name" value="Thioredoxin_4"/>
    <property type="match status" value="1"/>
</dbReference>
<comment type="caution">
    <text evidence="8">The sequence shown here is derived from an EMBL/GenBank/DDBJ whole genome shotgun (WGS) entry which is preliminary data.</text>
</comment>
<evidence type="ECO:0000313" key="9">
    <source>
        <dbReference type="Proteomes" id="UP000034706"/>
    </source>
</evidence>
<dbReference type="Gene3D" id="3.40.30.10">
    <property type="entry name" value="Glutaredoxin"/>
    <property type="match status" value="1"/>
</dbReference>
<dbReference type="InterPro" id="IPR036249">
    <property type="entry name" value="Thioredoxin-like_sf"/>
</dbReference>
<dbReference type="PANTHER" id="PTHR13887:SF14">
    <property type="entry name" value="DISULFIDE BOND FORMATION PROTEIN D"/>
    <property type="match status" value="1"/>
</dbReference>
<dbReference type="Proteomes" id="UP000034706">
    <property type="component" value="Unassembled WGS sequence"/>
</dbReference>
<dbReference type="InterPro" id="IPR012336">
    <property type="entry name" value="Thioredoxin-like_fold"/>
</dbReference>
<feature type="domain" description="Thioredoxin" evidence="7">
    <location>
        <begin position="37"/>
        <end position="236"/>
    </location>
</feature>
<accession>A0A0G0LKF4</accession>
<dbReference type="InterPro" id="IPR013766">
    <property type="entry name" value="Thioredoxin_domain"/>
</dbReference>
<feature type="transmembrane region" description="Helical" evidence="6">
    <location>
        <begin position="12"/>
        <end position="32"/>
    </location>
</feature>
<reference evidence="8 9" key="1">
    <citation type="journal article" date="2015" name="Nature">
        <title>rRNA introns, odd ribosomes, and small enigmatic genomes across a large radiation of phyla.</title>
        <authorList>
            <person name="Brown C.T."/>
            <person name="Hug L.A."/>
            <person name="Thomas B.C."/>
            <person name="Sharon I."/>
            <person name="Castelle C.J."/>
            <person name="Singh A."/>
            <person name="Wilkins M.J."/>
            <person name="Williams K.H."/>
            <person name="Banfield J.F."/>
        </authorList>
    </citation>
    <scope>NUCLEOTIDE SEQUENCE [LARGE SCALE GENOMIC DNA]</scope>
</reference>
<evidence type="ECO:0000256" key="2">
    <source>
        <dbReference type="ARBA" id="ARBA00022729"/>
    </source>
</evidence>
<evidence type="ECO:0000313" key="8">
    <source>
        <dbReference type="EMBL" id="KKQ91507.1"/>
    </source>
</evidence>
<keyword evidence="2" id="KW-0732">Signal</keyword>
<dbReference type="SUPFAM" id="SSF52833">
    <property type="entry name" value="Thioredoxin-like"/>
    <property type="match status" value="1"/>
</dbReference>
<dbReference type="PATRIC" id="fig|1618611.3.peg.183"/>
<organism evidence="8 9">
    <name type="scientific">Candidatus Azambacteria bacterium GW2011_GWA2_39_10</name>
    <dbReference type="NCBI Taxonomy" id="1618611"/>
    <lineage>
        <taxon>Bacteria</taxon>
        <taxon>Candidatus Azamiibacteriota</taxon>
    </lineage>
</organism>
<keyword evidence="5" id="KW-0676">Redox-active center</keyword>
<evidence type="ECO:0000256" key="5">
    <source>
        <dbReference type="ARBA" id="ARBA00023284"/>
    </source>
</evidence>
<keyword evidence="6" id="KW-0812">Transmembrane</keyword>
<comment type="similarity">
    <text evidence="1">Belongs to the thioredoxin family. DsbA subfamily.</text>
</comment>
<dbReference type="PANTHER" id="PTHR13887">
    <property type="entry name" value="GLUTATHIONE S-TRANSFERASE KAPPA"/>
    <property type="match status" value="1"/>
</dbReference>